<accession>A0A317C0E7</accession>
<keyword evidence="3" id="KW-1185">Reference proteome</keyword>
<dbReference type="Pfam" id="PF09899">
    <property type="entry name" value="DUF2126"/>
    <property type="match status" value="1"/>
</dbReference>
<feature type="non-terminal residue" evidence="2">
    <location>
        <position position="1"/>
    </location>
</feature>
<reference evidence="2 3" key="1">
    <citation type="submission" date="2018-05" db="EMBL/GenBank/DDBJ databases">
        <title>Leucothrix arctica sp. nov., isolated from Arctic seawater.</title>
        <authorList>
            <person name="Choi A."/>
            <person name="Baek K."/>
        </authorList>
    </citation>
    <scope>NUCLEOTIDE SEQUENCE [LARGE SCALE GENOMIC DNA]</scope>
    <source>
        <strain evidence="2 3">JCM 18388</strain>
    </source>
</reference>
<evidence type="ECO:0000313" key="2">
    <source>
        <dbReference type="EMBL" id="PWQ92125.1"/>
    </source>
</evidence>
<dbReference type="InterPro" id="IPR018667">
    <property type="entry name" value="DUF2126"/>
</dbReference>
<name>A0A317C0E7_9GAMM</name>
<protein>
    <submittedName>
        <fullName evidence="2">IMP dehydrogenase</fullName>
    </submittedName>
</protein>
<proteinExistence type="predicted"/>
<evidence type="ECO:0000259" key="1">
    <source>
        <dbReference type="Pfam" id="PF09899"/>
    </source>
</evidence>
<gene>
    <name evidence="2" type="ORF">DKW60_22760</name>
</gene>
<sequence length="197" mass="21768">STQIGDIAIHLHSAIEPWHVLGEESGSQGTARYVDSSLERIQVSIEGLTDSRYILVCNGQRVPLKSTGKHGEYVAGIRYRAWNPPSALHPTIGVHAPLVLDLVDTWNDRSVGGCTYHVAHPGGLNPESSPINPLEAESRRISRFWEFGHTPVSISNPGYQESAREVVEHTSSESSFSNLPLKETKEYPYTLDLRNTL</sequence>
<organism evidence="2 3">
    <name type="scientific">Leucothrix pacifica</name>
    <dbReference type="NCBI Taxonomy" id="1247513"/>
    <lineage>
        <taxon>Bacteria</taxon>
        <taxon>Pseudomonadati</taxon>
        <taxon>Pseudomonadota</taxon>
        <taxon>Gammaproteobacteria</taxon>
        <taxon>Thiotrichales</taxon>
        <taxon>Thiotrichaceae</taxon>
        <taxon>Leucothrix</taxon>
    </lineage>
</organism>
<dbReference type="AlphaFoldDB" id="A0A317C0E7"/>
<comment type="caution">
    <text evidence="2">The sequence shown here is derived from an EMBL/GenBank/DDBJ whole genome shotgun (WGS) entry which is preliminary data.</text>
</comment>
<dbReference type="EMBL" id="QGKM01000116">
    <property type="protein sequence ID" value="PWQ92125.1"/>
    <property type="molecule type" value="Genomic_DNA"/>
</dbReference>
<dbReference type="Proteomes" id="UP000245539">
    <property type="component" value="Unassembled WGS sequence"/>
</dbReference>
<dbReference type="RefSeq" id="WP_181389862.1">
    <property type="nucleotide sequence ID" value="NZ_QGKM01000116.1"/>
</dbReference>
<evidence type="ECO:0000313" key="3">
    <source>
        <dbReference type="Proteomes" id="UP000245539"/>
    </source>
</evidence>
<feature type="domain" description="DUF2126" evidence="1">
    <location>
        <begin position="3"/>
        <end position="194"/>
    </location>
</feature>